<name>A0A2I0AGG0_9ASPA</name>
<feature type="compositionally biased region" description="Basic and acidic residues" evidence="1">
    <location>
        <begin position="8"/>
        <end position="26"/>
    </location>
</feature>
<evidence type="ECO:0000313" key="2">
    <source>
        <dbReference type="EMBL" id="PKA54659.1"/>
    </source>
</evidence>
<proteinExistence type="predicted"/>
<dbReference type="EMBL" id="KZ451982">
    <property type="protein sequence ID" value="PKA54659.1"/>
    <property type="molecule type" value="Genomic_DNA"/>
</dbReference>
<dbReference type="Proteomes" id="UP000236161">
    <property type="component" value="Unassembled WGS sequence"/>
</dbReference>
<feature type="region of interest" description="Disordered" evidence="1">
    <location>
        <begin position="1"/>
        <end position="42"/>
    </location>
</feature>
<feature type="compositionally biased region" description="Low complexity" evidence="1">
    <location>
        <begin position="416"/>
        <end position="428"/>
    </location>
</feature>
<gene>
    <name evidence="2" type="primary">VP1</name>
    <name evidence="2" type="ORF">AXF42_Ash000494</name>
</gene>
<organism evidence="2 3">
    <name type="scientific">Apostasia shenzhenica</name>
    <dbReference type="NCBI Taxonomy" id="1088818"/>
    <lineage>
        <taxon>Eukaryota</taxon>
        <taxon>Viridiplantae</taxon>
        <taxon>Streptophyta</taxon>
        <taxon>Embryophyta</taxon>
        <taxon>Tracheophyta</taxon>
        <taxon>Spermatophyta</taxon>
        <taxon>Magnoliopsida</taxon>
        <taxon>Liliopsida</taxon>
        <taxon>Asparagales</taxon>
        <taxon>Orchidaceae</taxon>
        <taxon>Apostasioideae</taxon>
        <taxon>Apostasia</taxon>
    </lineage>
</organism>
<sequence length="519" mass="55918">MEEDAGENGEKTREPIRCNDKEEVSADARGQPPLSSTPPVDLTLYMEADDHIFFDDTFPSLPDFSCLSSHSASSSAAAESKASLTASSSSSSSSPSPWDFLMVPAAADNMQPSARNDAIFPAAVSESIDPSQVVEEEDSFDLLGGIDLLTDSWDPASIFLDAGAAAAIGQQQTAEERGLRGDESRENPSEDLAMVFLNWLKKNRDLISPEDLRSIKLKRSTIECAASRFGAGKEGRLQLLKLILVWIQNHHLQKCQSRNRARGRRNSAAVNDHVVDVEFKHYDGAAANSWTRYILDPSLPAMMPVNGGDQVAATPCRYYPSGSFSSVRVNSQPFSPISALEFHGAEPVAAATASILSPHMQRTAAPQVHAGFAGGQPMDSLGFAEVYGITSTTKEARKNRMARHRGSSSLKHQRSRQNQQSLSSAARSVPSMQRESSNSPDPSSRVLGGGGSSSGAPSLVHKSRTEGFWSSSQQSALPSVAPMAISSTPLLSAPPTIQGREFQADRRQVNSFWCCLFVD</sequence>
<feature type="compositionally biased region" description="Polar residues" evidence="1">
    <location>
        <begin position="430"/>
        <end position="442"/>
    </location>
</feature>
<evidence type="ECO:0000313" key="3">
    <source>
        <dbReference type="Proteomes" id="UP000236161"/>
    </source>
</evidence>
<dbReference type="AlphaFoldDB" id="A0A2I0AGG0"/>
<feature type="region of interest" description="Disordered" evidence="1">
    <location>
        <begin position="394"/>
        <end position="467"/>
    </location>
</feature>
<dbReference type="STRING" id="1088818.A0A2I0AGG0"/>
<evidence type="ECO:0000256" key="1">
    <source>
        <dbReference type="SAM" id="MobiDB-lite"/>
    </source>
</evidence>
<protein>
    <submittedName>
        <fullName evidence="2">Regulatory protein viviparous-1</fullName>
    </submittedName>
</protein>
<reference evidence="2 3" key="1">
    <citation type="journal article" date="2017" name="Nature">
        <title>The Apostasia genome and the evolution of orchids.</title>
        <authorList>
            <person name="Zhang G.Q."/>
            <person name="Liu K.W."/>
            <person name="Li Z."/>
            <person name="Lohaus R."/>
            <person name="Hsiao Y.Y."/>
            <person name="Niu S.C."/>
            <person name="Wang J.Y."/>
            <person name="Lin Y.C."/>
            <person name="Xu Q."/>
            <person name="Chen L.J."/>
            <person name="Yoshida K."/>
            <person name="Fujiwara S."/>
            <person name="Wang Z.W."/>
            <person name="Zhang Y.Q."/>
            <person name="Mitsuda N."/>
            <person name="Wang M."/>
            <person name="Liu G.H."/>
            <person name="Pecoraro L."/>
            <person name="Huang H.X."/>
            <person name="Xiao X.J."/>
            <person name="Lin M."/>
            <person name="Wu X.Y."/>
            <person name="Wu W.L."/>
            <person name="Chen Y.Y."/>
            <person name="Chang S.B."/>
            <person name="Sakamoto S."/>
            <person name="Ohme-Takagi M."/>
            <person name="Yagi M."/>
            <person name="Zeng S.J."/>
            <person name="Shen C.Y."/>
            <person name="Yeh C.M."/>
            <person name="Luo Y.B."/>
            <person name="Tsai W.C."/>
            <person name="Van de Peer Y."/>
            <person name="Liu Z.J."/>
        </authorList>
    </citation>
    <scope>NUCLEOTIDE SEQUENCE [LARGE SCALE GENOMIC DNA]</scope>
    <source>
        <strain evidence="3">cv. Shenzhen</strain>
        <tissue evidence="2">Stem</tissue>
    </source>
</reference>
<keyword evidence="3" id="KW-1185">Reference proteome</keyword>
<feature type="compositionally biased region" description="Basic residues" evidence="1">
    <location>
        <begin position="397"/>
        <end position="415"/>
    </location>
</feature>
<accession>A0A2I0AGG0</accession>